<organism evidence="1 2">
    <name type="scientific">Chryseobacterium edaphi</name>
    <dbReference type="NCBI Taxonomy" id="2976532"/>
    <lineage>
        <taxon>Bacteria</taxon>
        <taxon>Pseudomonadati</taxon>
        <taxon>Bacteroidota</taxon>
        <taxon>Flavobacteriia</taxon>
        <taxon>Flavobacteriales</taxon>
        <taxon>Weeksellaceae</taxon>
        <taxon>Chryseobacterium group</taxon>
        <taxon>Chryseobacterium</taxon>
    </lineage>
</organism>
<gene>
    <name evidence="1" type="ORF">NZ698_00620</name>
</gene>
<sequence>MQIKDYSREELHYHQSENNYTLSIPKKFLSAKDLKVLKKNPDGSFSDAEVEVRDEEHDILIITTIPIDIRLEIVDDEV</sequence>
<keyword evidence="2" id="KW-1185">Reference proteome</keyword>
<evidence type="ECO:0008006" key="3">
    <source>
        <dbReference type="Google" id="ProtNLM"/>
    </source>
</evidence>
<reference evidence="2" key="1">
    <citation type="submission" date="2023-07" db="EMBL/GenBank/DDBJ databases">
        <title>Chryseobacterium sp. strain PBS4-4 Genome sequencing and assembly.</title>
        <authorList>
            <person name="Jung Y."/>
        </authorList>
    </citation>
    <scope>NUCLEOTIDE SEQUENCE [LARGE SCALE GENOMIC DNA]</scope>
    <source>
        <strain evidence="2">PBS4-4</strain>
    </source>
</reference>
<dbReference type="EMBL" id="JAOTEM010000001">
    <property type="protein sequence ID" value="MCU7615684.1"/>
    <property type="molecule type" value="Genomic_DNA"/>
</dbReference>
<name>A0ABT2W0B0_9FLAO</name>
<proteinExistence type="predicted"/>
<dbReference type="RefSeq" id="WP_263000847.1">
    <property type="nucleotide sequence ID" value="NZ_JAOTEM010000001.1"/>
</dbReference>
<evidence type="ECO:0000313" key="1">
    <source>
        <dbReference type="EMBL" id="MCU7615684.1"/>
    </source>
</evidence>
<accession>A0ABT2W0B0</accession>
<comment type="caution">
    <text evidence="1">The sequence shown here is derived from an EMBL/GenBank/DDBJ whole genome shotgun (WGS) entry which is preliminary data.</text>
</comment>
<evidence type="ECO:0000313" key="2">
    <source>
        <dbReference type="Proteomes" id="UP001208649"/>
    </source>
</evidence>
<dbReference type="Proteomes" id="UP001208649">
    <property type="component" value="Unassembled WGS sequence"/>
</dbReference>
<protein>
    <recommendedName>
        <fullName evidence="3">AbrB/MazE/SpoVT family DNA-binding domain-containing protein</fullName>
    </recommendedName>
</protein>